<keyword evidence="8" id="KW-0418">Kinase</keyword>
<keyword evidence="7" id="KW-0547">Nucleotide-binding</keyword>
<dbReference type="InterPro" id="IPR005467">
    <property type="entry name" value="His_kinase_dom"/>
</dbReference>
<keyword evidence="12" id="KW-1133">Transmembrane helix</keyword>
<dbReference type="GO" id="GO:0000155">
    <property type="term" value="F:phosphorelay sensor kinase activity"/>
    <property type="evidence" value="ECO:0007669"/>
    <property type="project" value="InterPro"/>
</dbReference>
<evidence type="ECO:0000256" key="11">
    <source>
        <dbReference type="ARBA" id="ARBA00023136"/>
    </source>
</evidence>
<dbReference type="CDD" id="cd00082">
    <property type="entry name" value="HisKA"/>
    <property type="match status" value="1"/>
</dbReference>
<organism evidence="14">
    <name type="scientific">hydrothermal vent metagenome</name>
    <dbReference type="NCBI Taxonomy" id="652676"/>
    <lineage>
        <taxon>unclassified sequences</taxon>
        <taxon>metagenomes</taxon>
        <taxon>ecological metagenomes</taxon>
    </lineage>
</organism>
<dbReference type="InterPro" id="IPR036890">
    <property type="entry name" value="HATPase_C_sf"/>
</dbReference>
<gene>
    <name evidence="14" type="ORF">MNBD_CHLOROFLEXI01-3625</name>
</gene>
<dbReference type="Pfam" id="PF00512">
    <property type="entry name" value="HisKA"/>
    <property type="match status" value="1"/>
</dbReference>
<comment type="subcellular location">
    <subcellularLocation>
        <location evidence="2">Cell membrane</location>
    </subcellularLocation>
</comment>
<dbReference type="SMART" id="SM00388">
    <property type="entry name" value="HisKA"/>
    <property type="match status" value="1"/>
</dbReference>
<protein>
    <recommendedName>
        <fullName evidence="3">histidine kinase</fullName>
        <ecNumber evidence="3">2.7.13.3</ecNumber>
    </recommendedName>
</protein>
<dbReference type="InterPro" id="IPR036097">
    <property type="entry name" value="HisK_dim/P_sf"/>
</dbReference>
<name>A0A3B0V1K7_9ZZZZ</name>
<proteinExistence type="predicted"/>
<evidence type="ECO:0000256" key="8">
    <source>
        <dbReference type="ARBA" id="ARBA00022777"/>
    </source>
</evidence>
<evidence type="ECO:0000256" key="7">
    <source>
        <dbReference type="ARBA" id="ARBA00022741"/>
    </source>
</evidence>
<dbReference type="AlphaFoldDB" id="A0A3B0V1K7"/>
<dbReference type="InterPro" id="IPR003594">
    <property type="entry name" value="HATPase_dom"/>
</dbReference>
<keyword evidence="9" id="KW-0067">ATP-binding</keyword>
<evidence type="ECO:0000256" key="10">
    <source>
        <dbReference type="ARBA" id="ARBA00023012"/>
    </source>
</evidence>
<dbReference type="InterPro" id="IPR050736">
    <property type="entry name" value="Sensor_HK_Regulatory"/>
</dbReference>
<keyword evidence="5" id="KW-0597">Phosphoprotein</keyword>
<dbReference type="PANTHER" id="PTHR43711:SF1">
    <property type="entry name" value="HISTIDINE KINASE 1"/>
    <property type="match status" value="1"/>
</dbReference>
<evidence type="ECO:0000256" key="6">
    <source>
        <dbReference type="ARBA" id="ARBA00022679"/>
    </source>
</evidence>
<keyword evidence="6" id="KW-0808">Transferase</keyword>
<dbReference type="Gene3D" id="3.30.565.10">
    <property type="entry name" value="Histidine kinase-like ATPase, C-terminal domain"/>
    <property type="match status" value="1"/>
</dbReference>
<keyword evidence="12" id="KW-0812">Transmembrane</keyword>
<dbReference type="PROSITE" id="PS50109">
    <property type="entry name" value="HIS_KIN"/>
    <property type="match status" value="1"/>
</dbReference>
<dbReference type="EMBL" id="UOEU01000276">
    <property type="protein sequence ID" value="VAW31717.1"/>
    <property type="molecule type" value="Genomic_DNA"/>
</dbReference>
<evidence type="ECO:0000259" key="13">
    <source>
        <dbReference type="PROSITE" id="PS50109"/>
    </source>
</evidence>
<dbReference type="PANTHER" id="PTHR43711">
    <property type="entry name" value="TWO-COMPONENT HISTIDINE KINASE"/>
    <property type="match status" value="1"/>
</dbReference>
<keyword evidence="4" id="KW-1003">Cell membrane</keyword>
<evidence type="ECO:0000256" key="4">
    <source>
        <dbReference type="ARBA" id="ARBA00022475"/>
    </source>
</evidence>
<dbReference type="SMART" id="SM00387">
    <property type="entry name" value="HATPase_c"/>
    <property type="match status" value="1"/>
</dbReference>
<keyword evidence="10" id="KW-0902">Two-component regulatory system</keyword>
<evidence type="ECO:0000313" key="14">
    <source>
        <dbReference type="EMBL" id="VAW31717.1"/>
    </source>
</evidence>
<evidence type="ECO:0000256" key="1">
    <source>
        <dbReference type="ARBA" id="ARBA00000085"/>
    </source>
</evidence>
<dbReference type="GO" id="GO:0005524">
    <property type="term" value="F:ATP binding"/>
    <property type="evidence" value="ECO:0007669"/>
    <property type="project" value="UniProtKB-KW"/>
</dbReference>
<feature type="transmembrane region" description="Helical" evidence="12">
    <location>
        <begin position="45"/>
        <end position="63"/>
    </location>
</feature>
<dbReference type="FunFam" id="3.30.565.10:FF:000023">
    <property type="entry name" value="PAS domain-containing sensor histidine kinase"/>
    <property type="match status" value="1"/>
</dbReference>
<evidence type="ECO:0000256" key="3">
    <source>
        <dbReference type="ARBA" id="ARBA00012438"/>
    </source>
</evidence>
<evidence type="ECO:0000256" key="9">
    <source>
        <dbReference type="ARBA" id="ARBA00022840"/>
    </source>
</evidence>
<feature type="domain" description="Histidine kinase" evidence="13">
    <location>
        <begin position="229"/>
        <end position="447"/>
    </location>
</feature>
<dbReference type="CDD" id="cd16922">
    <property type="entry name" value="HATPase_EvgS-ArcB-TorS-like"/>
    <property type="match status" value="1"/>
</dbReference>
<dbReference type="InterPro" id="IPR003661">
    <property type="entry name" value="HisK_dim/P_dom"/>
</dbReference>
<feature type="transmembrane region" description="Helical" evidence="12">
    <location>
        <begin position="94"/>
        <end position="111"/>
    </location>
</feature>
<dbReference type="EC" id="2.7.13.3" evidence="3"/>
<dbReference type="SUPFAM" id="SSF47384">
    <property type="entry name" value="Homodimeric domain of signal transducing histidine kinase"/>
    <property type="match status" value="1"/>
</dbReference>
<feature type="transmembrane region" description="Helical" evidence="12">
    <location>
        <begin position="12"/>
        <end position="33"/>
    </location>
</feature>
<evidence type="ECO:0000256" key="5">
    <source>
        <dbReference type="ARBA" id="ARBA00022553"/>
    </source>
</evidence>
<reference evidence="14" key="1">
    <citation type="submission" date="2018-06" db="EMBL/GenBank/DDBJ databases">
        <authorList>
            <person name="Zhirakovskaya E."/>
        </authorList>
    </citation>
    <scope>NUCLEOTIDE SEQUENCE</scope>
</reference>
<dbReference type="InterPro" id="IPR004358">
    <property type="entry name" value="Sig_transdc_His_kin-like_C"/>
</dbReference>
<dbReference type="PRINTS" id="PR00344">
    <property type="entry name" value="BCTRLSENSOR"/>
</dbReference>
<feature type="transmembrane region" description="Helical" evidence="12">
    <location>
        <begin position="70"/>
        <end position="88"/>
    </location>
</feature>
<keyword evidence="11 12" id="KW-0472">Membrane</keyword>
<comment type="catalytic activity">
    <reaction evidence="1">
        <text>ATP + protein L-histidine = ADP + protein N-phospho-L-histidine.</text>
        <dbReference type="EC" id="2.7.13.3"/>
    </reaction>
</comment>
<evidence type="ECO:0000256" key="2">
    <source>
        <dbReference type="ARBA" id="ARBA00004236"/>
    </source>
</evidence>
<feature type="non-terminal residue" evidence="14">
    <location>
        <position position="463"/>
    </location>
</feature>
<evidence type="ECO:0000256" key="12">
    <source>
        <dbReference type="SAM" id="Phobius"/>
    </source>
</evidence>
<dbReference type="Pfam" id="PF02518">
    <property type="entry name" value="HATPase_c"/>
    <property type="match status" value="1"/>
</dbReference>
<dbReference type="GO" id="GO:0005886">
    <property type="term" value="C:plasma membrane"/>
    <property type="evidence" value="ECO:0007669"/>
    <property type="project" value="UniProtKB-SubCell"/>
</dbReference>
<feature type="transmembrane region" description="Helical" evidence="12">
    <location>
        <begin position="142"/>
        <end position="162"/>
    </location>
</feature>
<accession>A0A3B0V1K7</accession>
<dbReference type="SUPFAM" id="SSF55874">
    <property type="entry name" value="ATPase domain of HSP90 chaperone/DNA topoisomerase II/histidine kinase"/>
    <property type="match status" value="1"/>
</dbReference>
<dbReference type="Gene3D" id="1.10.287.130">
    <property type="match status" value="1"/>
</dbReference>
<sequence length="463" mass="50871">MSQTYSNELRADTAAILIPLIAGVTASAALLAAVADDSFSSSWHLWLSVVIAIVSGSLGWRYLKNDRATAGAVIFTAAHLLIFFLLILKNWTPGSMIPYLFAVLIIASSMFTQPDYGFITWGAATLLTAIGVSQHTTETVLLVPQIAGPIIVNLFVAIAAYFSALEWQFAVESVSSLHLKAQQRRDELFAIQEELRLANGRLRSVNEALEMARGTAVAERDLRTRFMNQVSHELRTPINTIVNFAHILAHGEMGNVNPKQTDYLGRIEKSGWHSMSVLNDLLDLAQIEAGEFRLKRQIVDLETVCEDAMSSVRSLLRNPEIALVRDYPDKWPRILVDSKRFRQALLNLLGNAAKYTDGGQIILRVRTYEHTATFAIEDSGIGIPEAHHETIFQEFRQLNEAMARQRVGTGLGLPISRHLIEQHGGTLTLNSTVGQGSTFTITLPLAPSPASIESDAESDAANG</sequence>